<organism evidence="2 3">
    <name type="scientific">Perspicuibacillus lycopersici</name>
    <dbReference type="NCBI Taxonomy" id="1325689"/>
    <lineage>
        <taxon>Bacteria</taxon>
        <taxon>Bacillati</taxon>
        <taxon>Bacillota</taxon>
        <taxon>Bacilli</taxon>
        <taxon>Bacillales</taxon>
        <taxon>Bacillaceae</taxon>
        <taxon>Perspicuibacillus</taxon>
    </lineage>
</organism>
<gene>
    <name evidence="2" type="primary">csaB</name>
    <name evidence="2" type="ORF">OEV98_06775</name>
</gene>
<dbReference type="Pfam" id="PF04230">
    <property type="entry name" value="PS_pyruv_trans"/>
    <property type="match status" value="1"/>
</dbReference>
<dbReference type="EMBL" id="JAOUSF010000002">
    <property type="protein sequence ID" value="MCU9613255.1"/>
    <property type="molecule type" value="Genomic_DNA"/>
</dbReference>
<keyword evidence="2" id="KW-0808">Transferase</keyword>
<accession>A0AAE3LM73</accession>
<dbReference type="InterPro" id="IPR007345">
    <property type="entry name" value="Polysacch_pyruvyl_Trfase"/>
</dbReference>
<evidence type="ECO:0000313" key="2">
    <source>
        <dbReference type="EMBL" id="MCU9613255.1"/>
    </source>
</evidence>
<evidence type="ECO:0000259" key="1">
    <source>
        <dbReference type="Pfam" id="PF04230"/>
    </source>
</evidence>
<dbReference type="NCBIfam" id="TIGR03609">
    <property type="entry name" value="S_layer_CsaB"/>
    <property type="match status" value="1"/>
</dbReference>
<dbReference type="PANTHER" id="PTHR36836">
    <property type="entry name" value="COLANIC ACID BIOSYNTHESIS PROTEIN WCAK"/>
    <property type="match status" value="1"/>
</dbReference>
<reference evidence="2" key="1">
    <citation type="submission" date="2022-10" db="EMBL/GenBank/DDBJ databases">
        <title>Description of Fervidibacillus gen. nov. in the family Fervidibacillaceae fam. nov. with two species, Fervidibacillus albus sp. nov., and Fervidibacillus halotolerans sp. nov., isolated from tidal flat sediments.</title>
        <authorList>
            <person name="Kwon K.K."/>
            <person name="Yang S.-H."/>
        </authorList>
    </citation>
    <scope>NUCLEOTIDE SEQUENCE</scope>
    <source>
        <strain evidence="2">JCM 19140</strain>
    </source>
</reference>
<proteinExistence type="predicted"/>
<dbReference type="InterPro" id="IPR019896">
    <property type="entry name" value="Polysacch_pyruvyl_Trfase_CsaB"/>
</dbReference>
<dbReference type="GO" id="GO:0016740">
    <property type="term" value="F:transferase activity"/>
    <property type="evidence" value="ECO:0007669"/>
    <property type="project" value="UniProtKB-KW"/>
</dbReference>
<dbReference type="SUPFAM" id="SSF53756">
    <property type="entry name" value="UDP-Glycosyltransferase/glycogen phosphorylase"/>
    <property type="match status" value="1"/>
</dbReference>
<protein>
    <submittedName>
        <fullName evidence="2">Polysaccharide pyruvyl transferase CsaB</fullName>
    </submittedName>
</protein>
<evidence type="ECO:0000313" key="3">
    <source>
        <dbReference type="Proteomes" id="UP001209318"/>
    </source>
</evidence>
<keyword evidence="3" id="KW-1185">Reference proteome</keyword>
<sequence>MNVVLCGYYGFDNVGDEAILFSIVRALKNLHANITITVLSNNPEKTKETYGVEAVNRWRFKEVCAAIKASNGLICGGGSLLQDETGWKSVPYYSGVMRLAIWMKKPVFVYAQGMGPINRRFNKWVVSHVLNKVNEITVRDEASKLLLQNIGIKRSISIVPDPVLSLEGIPFQSEWLTTQKIERPFITVSVRNWPTPIEYKKKIAEALDELAYKGYTVVFVPMHSIHDQEASQETAQLMNENSRIAPCNLEIGEKISIIGESELLIGMRLHSLIFAAISHTPFITISYDPKMDAFAALVEQPVVGHVESDDWDGNTLFDLAIGALKNEDALSSYLKEKVEKFKAEAMETPKMVLEILEMESDGEVGS</sequence>
<dbReference type="PANTHER" id="PTHR36836:SF1">
    <property type="entry name" value="COLANIC ACID BIOSYNTHESIS PROTEIN WCAK"/>
    <property type="match status" value="1"/>
</dbReference>
<dbReference type="Proteomes" id="UP001209318">
    <property type="component" value="Unassembled WGS sequence"/>
</dbReference>
<comment type="caution">
    <text evidence="2">The sequence shown here is derived from an EMBL/GenBank/DDBJ whole genome shotgun (WGS) entry which is preliminary data.</text>
</comment>
<feature type="domain" description="Polysaccharide pyruvyl transferase" evidence="1">
    <location>
        <begin position="13"/>
        <end position="289"/>
    </location>
</feature>
<name>A0AAE3LM73_9BACI</name>
<dbReference type="AlphaFoldDB" id="A0AAE3LM73"/>
<dbReference type="RefSeq" id="WP_263072464.1">
    <property type="nucleotide sequence ID" value="NZ_JAOUSF010000002.1"/>
</dbReference>